<dbReference type="PANTHER" id="PTHR13887:SF41">
    <property type="entry name" value="THIOREDOXIN SUPERFAMILY PROTEIN"/>
    <property type="match status" value="1"/>
</dbReference>
<dbReference type="HOGENOM" id="CLU_069253_0_2_9"/>
<dbReference type="eggNOG" id="COG2761">
    <property type="taxonomic scope" value="Bacteria"/>
</dbReference>
<dbReference type="GO" id="GO:0016491">
    <property type="term" value="F:oxidoreductase activity"/>
    <property type="evidence" value="ECO:0007669"/>
    <property type="project" value="InterPro"/>
</dbReference>
<proteinExistence type="predicted"/>
<dbReference type="SUPFAM" id="SSF52833">
    <property type="entry name" value="Thioredoxin-like"/>
    <property type="match status" value="1"/>
</dbReference>
<dbReference type="PANTHER" id="PTHR13887">
    <property type="entry name" value="GLUTATHIONE S-TRANSFERASE KAPPA"/>
    <property type="match status" value="1"/>
</dbReference>
<name>H6LIM3_ACEWD</name>
<keyword evidence="3" id="KW-1185">Reference proteome</keyword>
<dbReference type="KEGG" id="awo:Awo_c18170"/>
<evidence type="ECO:0000259" key="1">
    <source>
        <dbReference type="Pfam" id="PF01323"/>
    </source>
</evidence>
<protein>
    <submittedName>
        <fullName evidence="2">Putative oxidoreductase</fullName>
    </submittedName>
</protein>
<gene>
    <name evidence="2" type="ordered locus">Awo_c18170</name>
</gene>
<dbReference type="CDD" id="cd03024">
    <property type="entry name" value="DsbA_FrnE"/>
    <property type="match status" value="1"/>
</dbReference>
<dbReference type="AlphaFoldDB" id="H6LIM3"/>
<evidence type="ECO:0000313" key="3">
    <source>
        <dbReference type="Proteomes" id="UP000007177"/>
    </source>
</evidence>
<dbReference type="STRING" id="931626.Awo_c18170"/>
<evidence type="ECO:0000313" key="2">
    <source>
        <dbReference type="EMBL" id="AFA48597.1"/>
    </source>
</evidence>
<dbReference type="InterPro" id="IPR001853">
    <property type="entry name" value="DSBA-like_thioredoxin_dom"/>
</dbReference>
<dbReference type="Gene3D" id="3.40.30.10">
    <property type="entry name" value="Glutaredoxin"/>
    <property type="match status" value="1"/>
</dbReference>
<sequence length="211" mass="23465">MMKIEIWSDYVCPFCYIGKRKLALALEKTSMKENVEIIFHSFELDPNAKKSYAENMNQLIAKKYGMSMEQAVAANNNIINVAKEVGLVFNFANLKPTNTFDAHRLSHYAKEQGQLQAYTEAVMKSYFTDSLNISDFSVLTSIAVAVGLDQAKTLGILESSAFADAVRQDEANAHSRQINGVPYFLFNDQESINGAQAVETFIAVIEGLKKA</sequence>
<dbReference type="EMBL" id="CP002987">
    <property type="protein sequence ID" value="AFA48597.1"/>
    <property type="molecule type" value="Genomic_DNA"/>
</dbReference>
<feature type="domain" description="DSBA-like thioredoxin" evidence="1">
    <location>
        <begin position="4"/>
        <end position="201"/>
    </location>
</feature>
<dbReference type="RefSeq" id="WP_014356197.1">
    <property type="nucleotide sequence ID" value="NC_016894.1"/>
</dbReference>
<dbReference type="Pfam" id="PF01323">
    <property type="entry name" value="DSBA"/>
    <property type="match status" value="1"/>
</dbReference>
<dbReference type="Proteomes" id="UP000007177">
    <property type="component" value="Chromosome"/>
</dbReference>
<accession>H6LIM3</accession>
<organism evidence="2 3">
    <name type="scientific">Acetobacterium woodii (strain ATCC 29683 / DSM 1030 / JCM 2381 / KCTC 1655 / WB1)</name>
    <dbReference type="NCBI Taxonomy" id="931626"/>
    <lineage>
        <taxon>Bacteria</taxon>
        <taxon>Bacillati</taxon>
        <taxon>Bacillota</taxon>
        <taxon>Clostridia</taxon>
        <taxon>Eubacteriales</taxon>
        <taxon>Eubacteriaceae</taxon>
        <taxon>Acetobacterium</taxon>
    </lineage>
</organism>
<reference evidence="3" key="1">
    <citation type="submission" date="2011-07" db="EMBL/GenBank/DDBJ databases">
        <title>Complete genome sequence of Acetobacterium woodii.</title>
        <authorList>
            <person name="Poehlein A."/>
            <person name="Schmidt S."/>
            <person name="Kaster A.-K."/>
            <person name="Goenrich M."/>
            <person name="Vollmers J."/>
            <person name="Thuermer A."/>
            <person name="Gottschalk G."/>
            <person name="Thauer R.K."/>
            <person name="Daniel R."/>
            <person name="Mueller V."/>
        </authorList>
    </citation>
    <scope>NUCLEOTIDE SEQUENCE [LARGE SCALE GENOMIC DNA]</scope>
    <source>
        <strain evidence="3">ATCC 29683 / DSM 1030 / JCM 2381 / KCTC 1655 / WB1</strain>
    </source>
</reference>
<dbReference type="InterPro" id="IPR036249">
    <property type="entry name" value="Thioredoxin-like_sf"/>
</dbReference>
<reference evidence="2 3" key="2">
    <citation type="journal article" date="2012" name="PLoS ONE">
        <title>An ancient pathway combining carbon dioxide fixation with the generation and utilization of a sodium ion gradient for ATP synthesis.</title>
        <authorList>
            <person name="Poehlein A."/>
            <person name="Schmidt S."/>
            <person name="Kaster A.K."/>
            <person name="Goenrich M."/>
            <person name="Vollmers J."/>
            <person name="Thurmer A."/>
            <person name="Bertsch J."/>
            <person name="Schuchmann K."/>
            <person name="Voigt B."/>
            <person name="Hecker M."/>
            <person name="Daniel R."/>
            <person name="Thauer R.K."/>
            <person name="Gottschalk G."/>
            <person name="Muller V."/>
        </authorList>
    </citation>
    <scope>NUCLEOTIDE SEQUENCE [LARGE SCALE GENOMIC DNA]</scope>
    <source>
        <strain evidence="3">ATCC 29683 / DSM 1030 / JCM 2381 / KCTC 1655 / WB1</strain>
    </source>
</reference>